<evidence type="ECO:0000256" key="4">
    <source>
        <dbReference type="ARBA" id="ARBA00022777"/>
    </source>
</evidence>
<dbReference type="Proteomes" id="UP001374803">
    <property type="component" value="Chromosome"/>
</dbReference>
<dbReference type="GO" id="GO:0016301">
    <property type="term" value="F:kinase activity"/>
    <property type="evidence" value="ECO:0007669"/>
    <property type="project" value="UniProtKB-KW"/>
</dbReference>
<dbReference type="CDD" id="cd02020">
    <property type="entry name" value="CMPK"/>
    <property type="match status" value="1"/>
</dbReference>
<comment type="subcellular location">
    <subcellularLocation>
        <location evidence="8">Cytoplasm</location>
    </subcellularLocation>
</comment>
<feature type="binding site" evidence="8">
    <location>
        <begin position="17"/>
        <end position="25"/>
    </location>
    <ligand>
        <name>ATP</name>
        <dbReference type="ChEBI" id="CHEBI:30616"/>
    </ligand>
</feature>
<keyword evidence="3 8" id="KW-0547">Nucleotide-binding</keyword>
<dbReference type="InterPro" id="IPR011994">
    <property type="entry name" value="Cytidylate_kinase_dom"/>
</dbReference>
<keyword evidence="11" id="KW-1185">Reference proteome</keyword>
<evidence type="ECO:0000259" key="9">
    <source>
        <dbReference type="Pfam" id="PF02224"/>
    </source>
</evidence>
<proteinExistence type="inferred from homology"/>
<evidence type="ECO:0000313" key="10">
    <source>
        <dbReference type="EMBL" id="WXB10079.1"/>
    </source>
</evidence>
<dbReference type="HAMAP" id="MF_00238">
    <property type="entry name" value="Cytidyl_kinase_type1"/>
    <property type="match status" value="1"/>
</dbReference>
<organism evidence="10 11">
    <name type="scientific">Pendulispora rubella</name>
    <dbReference type="NCBI Taxonomy" id="2741070"/>
    <lineage>
        <taxon>Bacteria</taxon>
        <taxon>Pseudomonadati</taxon>
        <taxon>Myxococcota</taxon>
        <taxon>Myxococcia</taxon>
        <taxon>Myxococcales</taxon>
        <taxon>Sorangiineae</taxon>
        <taxon>Pendulisporaceae</taxon>
        <taxon>Pendulispora</taxon>
    </lineage>
</organism>
<dbReference type="SUPFAM" id="SSF52540">
    <property type="entry name" value="P-loop containing nucleoside triphosphate hydrolases"/>
    <property type="match status" value="1"/>
</dbReference>
<evidence type="ECO:0000256" key="8">
    <source>
        <dbReference type="HAMAP-Rule" id="MF_00238"/>
    </source>
</evidence>
<keyword evidence="4 8" id="KW-0418">Kinase</keyword>
<dbReference type="RefSeq" id="WP_394839755.1">
    <property type="nucleotide sequence ID" value="NZ_CP089929.1"/>
</dbReference>
<evidence type="ECO:0000256" key="1">
    <source>
        <dbReference type="ARBA" id="ARBA00009427"/>
    </source>
</evidence>
<keyword evidence="5 8" id="KW-0067">ATP-binding</keyword>
<dbReference type="PANTHER" id="PTHR21299:SF2">
    <property type="entry name" value="CYTIDYLATE KINASE"/>
    <property type="match status" value="1"/>
</dbReference>
<evidence type="ECO:0000256" key="7">
    <source>
        <dbReference type="ARBA" id="ARBA00048478"/>
    </source>
</evidence>
<evidence type="ECO:0000256" key="3">
    <source>
        <dbReference type="ARBA" id="ARBA00022741"/>
    </source>
</evidence>
<dbReference type="PANTHER" id="PTHR21299">
    <property type="entry name" value="CYTIDYLATE KINASE/PANTOATE-BETA-ALANINE LIGASE"/>
    <property type="match status" value="1"/>
</dbReference>
<evidence type="ECO:0000256" key="6">
    <source>
        <dbReference type="ARBA" id="ARBA00047615"/>
    </source>
</evidence>
<dbReference type="EC" id="2.7.4.25" evidence="8"/>
<dbReference type="InterPro" id="IPR027417">
    <property type="entry name" value="P-loop_NTPase"/>
</dbReference>
<evidence type="ECO:0000256" key="5">
    <source>
        <dbReference type="ARBA" id="ARBA00022840"/>
    </source>
</evidence>
<evidence type="ECO:0000256" key="2">
    <source>
        <dbReference type="ARBA" id="ARBA00022679"/>
    </source>
</evidence>
<dbReference type="EMBL" id="CP089983">
    <property type="protein sequence ID" value="WXB10079.1"/>
    <property type="molecule type" value="Genomic_DNA"/>
</dbReference>
<reference evidence="10" key="1">
    <citation type="submission" date="2021-12" db="EMBL/GenBank/DDBJ databases">
        <title>Discovery of the Pendulisporaceae a myxobacterial family with distinct sporulation behavior and unique specialized metabolism.</title>
        <authorList>
            <person name="Garcia R."/>
            <person name="Popoff A."/>
            <person name="Bader C.D."/>
            <person name="Loehr J."/>
            <person name="Walesch S."/>
            <person name="Walt C."/>
            <person name="Boldt J."/>
            <person name="Bunk B."/>
            <person name="Haeckl F.J.F.P.J."/>
            <person name="Gunesch A.P."/>
            <person name="Birkelbach J."/>
            <person name="Nuebel U."/>
            <person name="Pietschmann T."/>
            <person name="Bach T."/>
            <person name="Mueller R."/>
        </authorList>
    </citation>
    <scope>NUCLEOTIDE SEQUENCE</scope>
    <source>
        <strain evidence="10">MSr11367</strain>
    </source>
</reference>
<name>A0ABZ2LKJ1_9BACT</name>
<dbReference type="Gene3D" id="3.40.50.300">
    <property type="entry name" value="P-loop containing nucleotide triphosphate hydrolases"/>
    <property type="match status" value="1"/>
</dbReference>
<comment type="catalytic activity">
    <reaction evidence="7 8">
        <text>CMP + ATP = CDP + ADP</text>
        <dbReference type="Rhea" id="RHEA:11600"/>
        <dbReference type="ChEBI" id="CHEBI:30616"/>
        <dbReference type="ChEBI" id="CHEBI:58069"/>
        <dbReference type="ChEBI" id="CHEBI:60377"/>
        <dbReference type="ChEBI" id="CHEBI:456216"/>
        <dbReference type="EC" id="2.7.4.25"/>
    </reaction>
</comment>
<feature type="domain" description="Cytidylate kinase" evidence="9">
    <location>
        <begin position="13"/>
        <end position="229"/>
    </location>
</feature>
<evidence type="ECO:0000313" key="11">
    <source>
        <dbReference type="Proteomes" id="UP001374803"/>
    </source>
</evidence>
<dbReference type="Pfam" id="PF02224">
    <property type="entry name" value="Cytidylate_kin"/>
    <property type="match status" value="1"/>
</dbReference>
<dbReference type="NCBIfam" id="TIGR00017">
    <property type="entry name" value="cmk"/>
    <property type="match status" value="1"/>
</dbReference>
<gene>
    <name evidence="8 10" type="primary">cmk</name>
    <name evidence="10" type="ORF">LVJ94_22980</name>
</gene>
<keyword evidence="8" id="KW-0963">Cytoplasm</keyword>
<comment type="similarity">
    <text evidence="1 8">Belongs to the cytidylate kinase family. Type 1 subfamily.</text>
</comment>
<dbReference type="InterPro" id="IPR003136">
    <property type="entry name" value="Cytidylate_kin"/>
</dbReference>
<protein>
    <recommendedName>
        <fullName evidence="8">Cytidylate kinase</fullName>
        <shortName evidence="8">CK</shortName>
        <ecNumber evidence="8">2.7.4.25</ecNumber>
    </recommendedName>
    <alternativeName>
        <fullName evidence="8">Cytidine monophosphate kinase</fullName>
        <shortName evidence="8">CMP kinase</shortName>
    </alternativeName>
</protein>
<accession>A0ABZ2LKJ1</accession>
<sequence>MTSITSSRTRPIVAIDGPAGAGKSSVARRLAERLGFVLVDTGALYRTVALAAQRDGIAFDDAEGLERLTHSLVAANAIAFAPAQGREPRVSFSGEDISDAIRTPEMGMGASIVSAHPGVRAALLDLQRKLGEGGGVVLEGRDIGTVVFPDADVKFFLTASPEVRATRRFEELVAKGQSVTFEGTLEEVKKRDAQDMNRAHAPLRRAPTAILIDSSGNTVDETVSKMADIVLAHGKNVNTGEEG</sequence>
<keyword evidence="2 8" id="KW-0808">Transferase</keyword>
<comment type="catalytic activity">
    <reaction evidence="6 8">
        <text>dCMP + ATP = dCDP + ADP</text>
        <dbReference type="Rhea" id="RHEA:25094"/>
        <dbReference type="ChEBI" id="CHEBI:30616"/>
        <dbReference type="ChEBI" id="CHEBI:57566"/>
        <dbReference type="ChEBI" id="CHEBI:58593"/>
        <dbReference type="ChEBI" id="CHEBI:456216"/>
        <dbReference type="EC" id="2.7.4.25"/>
    </reaction>
</comment>